<feature type="short sequence motif" description="HGGXW" evidence="3">
    <location>
        <begin position="39"/>
        <end position="43"/>
    </location>
</feature>
<comment type="pathway">
    <text evidence="3">Amino-acid degradation; L-tryptophan degradation via kynurenine pathway; L-kynurenine from L-tryptophan: step 2/2.</text>
</comment>
<evidence type="ECO:0000256" key="2">
    <source>
        <dbReference type="ARBA" id="ARBA00023079"/>
    </source>
</evidence>
<evidence type="ECO:0000256" key="1">
    <source>
        <dbReference type="ARBA" id="ARBA00022801"/>
    </source>
</evidence>
<protein>
    <recommendedName>
        <fullName evidence="3">Kynurenine formamidase</fullName>
        <shortName evidence="3">KFA</shortName>
        <shortName evidence="3">KFase</shortName>
        <ecNumber evidence="3">3.5.1.9</ecNumber>
    </recommendedName>
    <alternativeName>
        <fullName evidence="3">Arylformamidase</fullName>
    </alternativeName>
    <alternativeName>
        <fullName evidence="3">N-formylkynurenine formamidase</fullName>
        <shortName evidence="3">FKF</shortName>
    </alternativeName>
</protein>
<comment type="caution">
    <text evidence="6">The sequence shown here is derived from an EMBL/GenBank/DDBJ whole genome shotgun (WGS) entry which is preliminary data.</text>
</comment>
<comment type="similarity">
    <text evidence="3">Belongs to the kynurenine formamidase family.</text>
</comment>
<reference evidence="6 7" key="1">
    <citation type="submission" date="2024-07" db="EMBL/GenBank/DDBJ databases">
        <title>Section-level genome sequencing and comparative genomics of Aspergillus sections Usti and Cavernicolus.</title>
        <authorList>
            <consortium name="Lawrence Berkeley National Laboratory"/>
            <person name="Nybo J.L."/>
            <person name="Vesth T.C."/>
            <person name="Theobald S."/>
            <person name="Frisvad J.C."/>
            <person name="Larsen T.O."/>
            <person name="Kjaerboelling I."/>
            <person name="Rothschild-Mancinelli K."/>
            <person name="Lyhne E.K."/>
            <person name="Kogle M.E."/>
            <person name="Barry K."/>
            <person name="Clum A."/>
            <person name="Na H."/>
            <person name="Ledsgaard L."/>
            <person name="Lin J."/>
            <person name="Lipzen A."/>
            <person name="Kuo A."/>
            <person name="Riley R."/>
            <person name="Mondo S."/>
            <person name="Labutti K."/>
            <person name="Haridas S."/>
            <person name="Pangalinan J."/>
            <person name="Salamov A.A."/>
            <person name="Simmons B.A."/>
            <person name="Magnuson J.K."/>
            <person name="Chen J."/>
            <person name="Drula E."/>
            <person name="Henrissat B."/>
            <person name="Wiebenga A."/>
            <person name="Lubbers R.J."/>
            <person name="Gomes A.C."/>
            <person name="Macurrencykelacurrency M.R."/>
            <person name="Stajich J."/>
            <person name="Grigoriev I.V."/>
            <person name="Mortensen U.H."/>
            <person name="De Vries R.P."/>
            <person name="Baker S.E."/>
            <person name="Andersen M.R."/>
        </authorList>
    </citation>
    <scope>NUCLEOTIDE SEQUENCE [LARGE SCALE GENOMIC DNA]</scope>
    <source>
        <strain evidence="6 7">CBS 449.75</strain>
    </source>
</reference>
<feature type="active site" evidence="3">
    <location>
        <position position="274"/>
    </location>
</feature>
<feature type="domain" description="BD-FAE-like" evidence="5">
    <location>
        <begin position="33"/>
        <end position="249"/>
    </location>
</feature>
<accession>A0ABR4M668</accession>
<organism evidence="6 7">
    <name type="scientific">Aspergillus lucknowensis</name>
    <dbReference type="NCBI Taxonomy" id="176173"/>
    <lineage>
        <taxon>Eukaryota</taxon>
        <taxon>Fungi</taxon>
        <taxon>Dikarya</taxon>
        <taxon>Ascomycota</taxon>
        <taxon>Pezizomycotina</taxon>
        <taxon>Eurotiomycetes</taxon>
        <taxon>Eurotiomycetidae</taxon>
        <taxon>Eurotiales</taxon>
        <taxon>Aspergillaceae</taxon>
        <taxon>Aspergillus</taxon>
        <taxon>Aspergillus subgen. Nidulantes</taxon>
    </lineage>
</organism>
<comment type="catalytic activity">
    <reaction evidence="3">
        <text>N-formyl-L-kynurenine + H2O = L-kynurenine + formate + H(+)</text>
        <dbReference type="Rhea" id="RHEA:13009"/>
        <dbReference type="ChEBI" id="CHEBI:15377"/>
        <dbReference type="ChEBI" id="CHEBI:15378"/>
        <dbReference type="ChEBI" id="CHEBI:15740"/>
        <dbReference type="ChEBI" id="CHEBI:57959"/>
        <dbReference type="ChEBI" id="CHEBI:58629"/>
        <dbReference type="EC" id="3.5.1.9"/>
    </reaction>
</comment>
<evidence type="ECO:0000313" key="7">
    <source>
        <dbReference type="Proteomes" id="UP001610432"/>
    </source>
</evidence>
<feature type="active site" description="Nucleophile" evidence="3">
    <location>
        <position position="133"/>
    </location>
</feature>
<dbReference type="Gene3D" id="3.40.50.1820">
    <property type="entry name" value="alpha/beta hydrolase"/>
    <property type="match status" value="1"/>
</dbReference>
<dbReference type="HAMAP" id="MF_03014">
    <property type="entry name" value="KFase"/>
    <property type="match status" value="1"/>
</dbReference>
<dbReference type="EMBL" id="JBFXLQ010000002">
    <property type="protein sequence ID" value="KAL2872102.1"/>
    <property type="molecule type" value="Genomic_DNA"/>
</dbReference>
<dbReference type="InterPro" id="IPR049492">
    <property type="entry name" value="BD-FAE-like_dom"/>
</dbReference>
<comment type="subunit">
    <text evidence="3">Homodimer.</text>
</comment>
<evidence type="ECO:0000256" key="3">
    <source>
        <dbReference type="HAMAP-Rule" id="MF_03014"/>
    </source>
</evidence>
<keyword evidence="2 3" id="KW-0823">Tryptophan catabolism</keyword>
<dbReference type="InterPro" id="IPR029058">
    <property type="entry name" value="AB_hydrolase_fold"/>
</dbReference>
<feature type="active site" evidence="3">
    <location>
        <position position="236"/>
    </location>
</feature>
<proteinExistence type="inferred from homology"/>
<gene>
    <name evidence="6" type="ORF">BJX67DRAFT_376944</name>
</gene>
<dbReference type="InterPro" id="IPR027519">
    <property type="entry name" value="KFase_ver/fungi-typ"/>
</dbReference>
<dbReference type="SUPFAM" id="SSF53474">
    <property type="entry name" value="alpha/beta-Hydrolases"/>
    <property type="match status" value="1"/>
</dbReference>
<keyword evidence="7" id="KW-1185">Reference proteome</keyword>
<dbReference type="EC" id="3.5.1.9" evidence="3"/>
<comment type="domain">
    <text evidence="3">The main chain amide nitrogen atoms of the second glycine and its adjacent residue in the HGGXW motif define the oxyanion hole, and stabilize the oxyanion that forms during the nucleophilic attack by the catalytic serine during substrate cleavage.</text>
</comment>
<evidence type="ECO:0000259" key="5">
    <source>
        <dbReference type="Pfam" id="PF20434"/>
    </source>
</evidence>
<sequence>MPLETLRYGEHDLQTITVAYPALPLHADTDDRLWVILIHGGAWRDPTQTAASYLTPALTILQNTTPAPPIKGIASISYRLSLHPSHPQDPKKESRTTLRAAKHPDHLSDIQSALSFLEAKYKIGCRYLLSGHSCGATLAFQCVMGSFFSSQRKRNLNGEAGYAAPLAILGMAGIYDLRLLRNSHKHISAYQEFIEGAFGSEEGVWDAASPGVVRSVDGVEGWEGGRLVVLAHSQEDSLCDTAQSDKMRDFLGTWEKDTSQGKREAHFLSIVGEHDEAWEKGRELARGIIITLGKLQEMGLCPKDPSISQE</sequence>
<dbReference type="Proteomes" id="UP001610432">
    <property type="component" value="Unassembled WGS sequence"/>
</dbReference>
<feature type="compositionally biased region" description="Basic and acidic residues" evidence="4">
    <location>
        <begin position="86"/>
        <end position="102"/>
    </location>
</feature>
<feature type="region of interest" description="Disordered" evidence="4">
    <location>
        <begin position="83"/>
        <end position="102"/>
    </location>
</feature>
<name>A0ABR4M668_9EURO</name>
<keyword evidence="1 3" id="KW-0378">Hydrolase</keyword>
<dbReference type="Pfam" id="PF20434">
    <property type="entry name" value="BD-FAE"/>
    <property type="match status" value="1"/>
</dbReference>
<comment type="function">
    <text evidence="3">Catalyzes the hydrolysis of N-formyl-L-kynurenine to L-kynurenine, the second step in the kynurenine pathway of tryptophan degradation. Kynurenine may be further oxidized to nicotinic acid, NAD(H) and NADP(H). Required for elimination of toxic metabolites.</text>
</comment>
<evidence type="ECO:0000256" key="4">
    <source>
        <dbReference type="SAM" id="MobiDB-lite"/>
    </source>
</evidence>
<dbReference type="GeneID" id="98147059"/>
<dbReference type="RefSeq" id="XP_070891081.1">
    <property type="nucleotide sequence ID" value="XM_071031987.1"/>
</dbReference>
<evidence type="ECO:0000313" key="6">
    <source>
        <dbReference type="EMBL" id="KAL2872102.1"/>
    </source>
</evidence>